<accession>A0AAJ5X8L1</accession>
<evidence type="ECO:0000256" key="1">
    <source>
        <dbReference type="ARBA" id="ARBA00006484"/>
    </source>
</evidence>
<proteinExistence type="inferred from homology"/>
<dbReference type="PANTHER" id="PTHR43391:SF82">
    <property type="entry name" value="OXIDOREDUCTASE SADH-RELATED"/>
    <property type="match status" value="1"/>
</dbReference>
<reference evidence="4" key="1">
    <citation type="submission" date="2023-03" db="EMBL/GenBank/DDBJ databases">
        <title>Andean soil-derived lignocellulolytic bacterial consortium as a source of novel taxa and putative plastic-active enzymes.</title>
        <authorList>
            <person name="Diaz-Garcia L."/>
            <person name="Chuvochina M."/>
            <person name="Feuerriegel G."/>
            <person name="Bunk B."/>
            <person name="Sproer C."/>
            <person name="Streit W.R."/>
            <person name="Rodriguez L.M."/>
            <person name="Overmann J."/>
            <person name="Jimenez D.J."/>
        </authorList>
    </citation>
    <scope>NUCLEOTIDE SEQUENCE</scope>
    <source>
        <strain evidence="4">MAG 26</strain>
    </source>
</reference>
<keyword evidence="2" id="KW-0560">Oxidoreductase</keyword>
<dbReference type="Gene3D" id="3.40.50.720">
    <property type="entry name" value="NAD(P)-binding Rossmann-like Domain"/>
    <property type="match status" value="1"/>
</dbReference>
<evidence type="ECO:0000256" key="3">
    <source>
        <dbReference type="RuleBase" id="RU000363"/>
    </source>
</evidence>
<name>A0AAJ5X8L1_9SPHN</name>
<dbReference type="InterPro" id="IPR002347">
    <property type="entry name" value="SDR_fam"/>
</dbReference>
<dbReference type="PRINTS" id="PR00081">
    <property type="entry name" value="GDHRDH"/>
</dbReference>
<dbReference type="KEGG" id="acob:P0Y56_07045"/>
<evidence type="ECO:0000256" key="2">
    <source>
        <dbReference type="ARBA" id="ARBA00023002"/>
    </source>
</evidence>
<gene>
    <name evidence="4" type="ORF">P0Y56_07045</name>
</gene>
<dbReference type="InterPro" id="IPR036291">
    <property type="entry name" value="NAD(P)-bd_dom_sf"/>
</dbReference>
<dbReference type="SUPFAM" id="SSF51735">
    <property type="entry name" value="NAD(P)-binding Rossmann-fold domains"/>
    <property type="match status" value="1"/>
</dbReference>
<evidence type="ECO:0000313" key="5">
    <source>
        <dbReference type="Proteomes" id="UP001218362"/>
    </source>
</evidence>
<dbReference type="AlphaFoldDB" id="A0AAJ5X8L1"/>
<dbReference type="Proteomes" id="UP001218362">
    <property type="component" value="Chromosome"/>
</dbReference>
<dbReference type="GO" id="GO:0016491">
    <property type="term" value="F:oxidoreductase activity"/>
    <property type="evidence" value="ECO:0007669"/>
    <property type="project" value="UniProtKB-KW"/>
</dbReference>
<dbReference type="PRINTS" id="PR00080">
    <property type="entry name" value="SDRFAMILY"/>
</dbReference>
<evidence type="ECO:0000313" key="4">
    <source>
        <dbReference type="EMBL" id="WEK48044.1"/>
    </source>
</evidence>
<dbReference type="EMBL" id="CP119316">
    <property type="protein sequence ID" value="WEK48044.1"/>
    <property type="molecule type" value="Genomic_DNA"/>
</dbReference>
<dbReference type="NCBIfam" id="NF006123">
    <property type="entry name" value="PRK08267.1"/>
    <property type="match status" value="1"/>
</dbReference>
<organism evidence="4 5">
    <name type="scientific">Candidatus Andeanibacterium colombiense</name>
    <dbReference type="NCBI Taxonomy" id="3121345"/>
    <lineage>
        <taxon>Bacteria</taxon>
        <taxon>Pseudomonadati</taxon>
        <taxon>Pseudomonadota</taxon>
        <taxon>Alphaproteobacteria</taxon>
        <taxon>Sphingomonadales</taxon>
        <taxon>Sphingomonadaceae</taxon>
        <taxon>Candidatus Andeanibacterium</taxon>
    </lineage>
</organism>
<protein>
    <submittedName>
        <fullName evidence="4">SDR family oxidoreductase</fullName>
    </submittedName>
</protein>
<dbReference type="PANTHER" id="PTHR43391">
    <property type="entry name" value="RETINOL DEHYDROGENASE-RELATED"/>
    <property type="match status" value="1"/>
</dbReference>
<comment type="similarity">
    <text evidence="1 3">Belongs to the short-chain dehydrogenases/reductases (SDR) family.</text>
</comment>
<sequence length="271" mass="28749">MAVRRAIFISGGGSGIGRAIALRFAAEGWFVGLGDIDPAGMAETQRLIANDFTYAHAFDVRDRTAWDVALTAFATAAGGRIDVLANNAGVPLAGPLTELTSAEIERTLDINLKGAIFGAQAAYPWLKASAPGSCLLNTASAAALYGFPNQSIYGATKAGVRSLTETLDGEWGSQGIKVRSLMPSFIDTPLLQHAPNEGSNVSIRQVVVDAGLEFTPVEVVAQNAWDAVHGDRIHYLVGETAKKLRFAARWMPGKLRKRAKALEEANRRAGG</sequence>
<dbReference type="Pfam" id="PF00106">
    <property type="entry name" value="adh_short"/>
    <property type="match status" value="1"/>
</dbReference>